<reference evidence="15" key="1">
    <citation type="journal article" date="2021" name="Genome Biol. Evol.">
        <title>A High-Quality Reference Genome for a Parasitic Bivalve with Doubly Uniparental Inheritance (Bivalvia: Unionida).</title>
        <authorList>
            <person name="Smith C.H."/>
        </authorList>
    </citation>
    <scope>NUCLEOTIDE SEQUENCE</scope>
    <source>
        <strain evidence="15">CHS0354</strain>
    </source>
</reference>
<feature type="disulfide bond" evidence="10">
    <location>
        <begin position="1518"/>
        <end position="1528"/>
    </location>
</feature>
<feature type="domain" description="SRCR" evidence="14">
    <location>
        <begin position="1881"/>
        <end position="1984"/>
    </location>
</feature>
<dbReference type="PROSITE" id="PS50287">
    <property type="entry name" value="SRCR_2"/>
    <property type="match status" value="26"/>
</dbReference>
<evidence type="ECO:0000259" key="14">
    <source>
        <dbReference type="PROSITE" id="PS50287"/>
    </source>
</evidence>
<feature type="domain" description="SRCR" evidence="14">
    <location>
        <begin position="1558"/>
        <end position="1655"/>
    </location>
</feature>
<protein>
    <recommendedName>
        <fullName evidence="14">SRCR domain-containing protein</fullName>
    </recommendedName>
</protein>
<feature type="domain" description="SRCR" evidence="14">
    <location>
        <begin position="792"/>
        <end position="897"/>
    </location>
</feature>
<evidence type="ECO:0000256" key="10">
    <source>
        <dbReference type="PROSITE-ProRule" id="PRU00196"/>
    </source>
</evidence>
<feature type="domain" description="SRCR" evidence="14">
    <location>
        <begin position="2197"/>
        <end position="2306"/>
    </location>
</feature>
<accession>A0AAE0SWI0</accession>
<evidence type="ECO:0000256" key="1">
    <source>
        <dbReference type="ARBA" id="ARBA00004167"/>
    </source>
</evidence>
<feature type="domain" description="SRCR" evidence="14">
    <location>
        <begin position="2426"/>
        <end position="2525"/>
    </location>
</feature>
<dbReference type="PANTHER" id="PTHR19331">
    <property type="entry name" value="SCAVENGER RECEPTOR DOMAIN-CONTAINING"/>
    <property type="match status" value="1"/>
</dbReference>
<feature type="disulfide bond" evidence="10">
    <location>
        <begin position="1731"/>
        <end position="1741"/>
    </location>
</feature>
<comment type="caution">
    <text evidence="10">Lacks conserved residue(s) required for the propagation of feature annotation.</text>
</comment>
<feature type="domain" description="SRCR" evidence="14">
    <location>
        <begin position="31"/>
        <end position="136"/>
    </location>
</feature>
<feature type="disulfide bond" evidence="10">
    <location>
        <begin position="2716"/>
        <end position="2726"/>
    </location>
</feature>
<keyword evidence="7 10" id="KW-1015">Disulfide bond</keyword>
<dbReference type="GO" id="GO:0016020">
    <property type="term" value="C:membrane"/>
    <property type="evidence" value="ECO:0007669"/>
    <property type="project" value="UniProtKB-SubCell"/>
</dbReference>
<dbReference type="FunFam" id="3.10.250.10:FF:000001">
    <property type="entry name" value="Lysyl oxidase 4 isoform X1"/>
    <property type="match status" value="2"/>
</dbReference>
<feature type="disulfide bond" evidence="10">
    <location>
        <begin position="1084"/>
        <end position="1094"/>
    </location>
</feature>
<feature type="domain" description="SRCR" evidence="14">
    <location>
        <begin position="1236"/>
        <end position="1330"/>
    </location>
</feature>
<keyword evidence="8" id="KW-0675">Receptor</keyword>
<evidence type="ECO:0000313" key="15">
    <source>
        <dbReference type="EMBL" id="KAK3599367.1"/>
    </source>
</evidence>
<feature type="domain" description="SRCR" evidence="14">
    <location>
        <begin position="140"/>
        <end position="253"/>
    </location>
</feature>
<feature type="disulfide bond" evidence="10">
    <location>
        <begin position="976"/>
        <end position="986"/>
    </location>
</feature>
<feature type="disulfide bond" evidence="10">
    <location>
        <begin position="1622"/>
        <end position="1632"/>
    </location>
</feature>
<feature type="disulfide bond" evidence="10">
    <location>
        <begin position="2837"/>
        <end position="2847"/>
    </location>
</feature>
<evidence type="ECO:0000256" key="13">
    <source>
        <dbReference type="SAM" id="SignalP"/>
    </source>
</evidence>
<feature type="domain" description="SRCR" evidence="14">
    <location>
        <begin position="583"/>
        <end position="680"/>
    </location>
</feature>
<feature type="region of interest" description="Disordered" evidence="11">
    <location>
        <begin position="2899"/>
        <end position="2918"/>
    </location>
</feature>
<evidence type="ECO:0000256" key="11">
    <source>
        <dbReference type="SAM" id="MobiDB-lite"/>
    </source>
</evidence>
<evidence type="ECO:0000256" key="8">
    <source>
        <dbReference type="ARBA" id="ARBA00023170"/>
    </source>
</evidence>
<gene>
    <name evidence="15" type="ORF">CHS0354_009867</name>
</gene>
<feature type="region of interest" description="Disordered" evidence="11">
    <location>
        <begin position="2950"/>
        <end position="2993"/>
    </location>
</feature>
<feature type="disulfide bond" evidence="10">
    <location>
        <begin position="754"/>
        <end position="764"/>
    </location>
</feature>
<feature type="disulfide bond" evidence="10">
    <location>
        <begin position="2604"/>
        <end position="2614"/>
    </location>
</feature>
<feature type="domain" description="SRCR" evidence="14">
    <location>
        <begin position="1340"/>
        <end position="1444"/>
    </location>
</feature>
<comment type="caution">
    <text evidence="15">The sequence shown here is derived from an EMBL/GenBank/DDBJ whole genome shotgun (WGS) entry which is preliminary data.</text>
</comment>
<feature type="disulfide bond" evidence="10">
    <location>
        <begin position="2274"/>
        <end position="2284"/>
    </location>
</feature>
<feature type="transmembrane region" description="Helical" evidence="12">
    <location>
        <begin position="2999"/>
        <end position="3023"/>
    </location>
</feature>
<feature type="disulfide bond" evidence="10">
    <location>
        <begin position="1838"/>
        <end position="1848"/>
    </location>
</feature>
<feature type="domain" description="SRCR" evidence="14">
    <location>
        <begin position="1447"/>
        <end position="1546"/>
    </location>
</feature>
<feature type="disulfide bond" evidence="10">
    <location>
        <begin position="1408"/>
        <end position="1418"/>
    </location>
</feature>
<proteinExistence type="predicted"/>
<feature type="disulfide bond" evidence="10">
    <location>
        <begin position="341"/>
        <end position="351"/>
    </location>
</feature>
<keyword evidence="9" id="KW-0325">Glycoprotein</keyword>
<evidence type="ECO:0000256" key="3">
    <source>
        <dbReference type="ARBA" id="ARBA00022729"/>
    </source>
</evidence>
<dbReference type="Proteomes" id="UP001195483">
    <property type="component" value="Unassembled WGS sequence"/>
</dbReference>
<dbReference type="FunFam" id="3.10.250.10:FF:000016">
    <property type="entry name" value="Scavenger receptor cysteine-rich protein type 12"/>
    <property type="match status" value="8"/>
</dbReference>
<dbReference type="InterPro" id="IPR036772">
    <property type="entry name" value="SRCR-like_dom_sf"/>
</dbReference>
<reference evidence="15" key="3">
    <citation type="submission" date="2023-05" db="EMBL/GenBank/DDBJ databases">
        <authorList>
            <person name="Smith C.H."/>
        </authorList>
    </citation>
    <scope>NUCLEOTIDE SEQUENCE</scope>
    <source>
        <strain evidence="15">CHS0354</strain>
        <tissue evidence="15">Mantle</tissue>
    </source>
</reference>
<evidence type="ECO:0000256" key="12">
    <source>
        <dbReference type="SAM" id="Phobius"/>
    </source>
</evidence>
<feature type="chain" id="PRO_5041989942" description="SRCR domain-containing protein" evidence="13">
    <location>
        <begin position="20"/>
        <end position="3142"/>
    </location>
</feature>
<feature type="disulfide bond" evidence="10">
    <location>
        <begin position="222"/>
        <end position="232"/>
    </location>
</feature>
<feature type="domain" description="SRCR" evidence="14">
    <location>
        <begin position="266"/>
        <end position="370"/>
    </location>
</feature>
<feature type="disulfide bond" evidence="10">
    <location>
        <begin position="1808"/>
        <end position="1869"/>
    </location>
</feature>
<dbReference type="Gene3D" id="3.10.250.10">
    <property type="entry name" value="SRCR-like domain"/>
    <property type="match status" value="26"/>
</dbReference>
<keyword evidence="5 12" id="KW-1133">Transmembrane helix</keyword>
<dbReference type="FunFam" id="3.10.250.10:FF:000007">
    <property type="entry name" value="Soluble scavenger receptor cysteine-rich domain-containing protein SSC5D"/>
    <property type="match status" value="1"/>
</dbReference>
<evidence type="ECO:0000256" key="7">
    <source>
        <dbReference type="ARBA" id="ARBA00023157"/>
    </source>
</evidence>
<keyword evidence="2 12" id="KW-0812">Transmembrane</keyword>
<reference evidence="15" key="2">
    <citation type="journal article" date="2021" name="Genome Biol. Evol.">
        <title>Developing a high-quality reference genome for a parasitic bivalve with doubly uniparental inheritance (Bivalvia: Unionida).</title>
        <authorList>
            <person name="Smith C.H."/>
        </authorList>
    </citation>
    <scope>NUCLEOTIDE SEQUENCE</scope>
    <source>
        <strain evidence="15">CHS0354</strain>
        <tissue evidence="15">Mantle</tissue>
    </source>
</reference>
<keyword evidence="6 12" id="KW-0472">Membrane</keyword>
<feature type="domain" description="SRCR" evidence="14">
    <location>
        <begin position="2536"/>
        <end position="2637"/>
    </location>
</feature>
<feature type="domain" description="SRCR" evidence="14">
    <location>
        <begin position="905"/>
        <end position="1008"/>
    </location>
</feature>
<feature type="disulfide bond" evidence="10">
    <location>
        <begin position="652"/>
        <end position="662"/>
    </location>
</feature>
<feature type="domain" description="SRCR" evidence="14">
    <location>
        <begin position="1767"/>
        <end position="1870"/>
    </location>
</feature>
<feature type="domain" description="SRCR" evidence="14">
    <location>
        <begin position="2765"/>
        <end position="2872"/>
    </location>
</feature>
<feature type="disulfide bond" evidence="10">
    <location>
        <begin position="440"/>
        <end position="450"/>
    </location>
</feature>
<keyword evidence="16" id="KW-1185">Reference proteome</keyword>
<name>A0AAE0SWI0_9BIVA</name>
<keyword evidence="4" id="KW-0677">Repeat</keyword>
<feature type="compositionally biased region" description="Low complexity" evidence="11">
    <location>
        <begin position="2950"/>
        <end position="2973"/>
    </location>
</feature>
<dbReference type="Pfam" id="PF00530">
    <property type="entry name" value="SRCR"/>
    <property type="match status" value="26"/>
</dbReference>
<feature type="disulfide bond" evidence="10">
    <location>
        <begin position="1298"/>
        <end position="1308"/>
    </location>
</feature>
<comment type="subcellular location">
    <subcellularLocation>
        <location evidence="1">Membrane</location>
        <topology evidence="1">Single-pass membrane protein</topology>
    </subcellularLocation>
</comment>
<dbReference type="PRINTS" id="PR00258">
    <property type="entry name" value="SPERACTRCPTR"/>
</dbReference>
<feature type="signal peptide" evidence="13">
    <location>
        <begin position="1"/>
        <end position="19"/>
    </location>
</feature>
<feature type="disulfide bond" evidence="10">
    <location>
        <begin position="1188"/>
        <end position="1198"/>
    </location>
</feature>
<evidence type="ECO:0000256" key="2">
    <source>
        <dbReference type="ARBA" id="ARBA00022692"/>
    </source>
</evidence>
<feature type="disulfide bond" evidence="10">
    <location>
        <begin position="2496"/>
        <end position="2506"/>
    </location>
</feature>
<dbReference type="PROSITE" id="PS00420">
    <property type="entry name" value="SRCR_1"/>
    <property type="match status" value="3"/>
</dbReference>
<evidence type="ECO:0000256" key="6">
    <source>
        <dbReference type="ARBA" id="ARBA00023136"/>
    </source>
</evidence>
<sequence>MCSIYNVCVYLLLAGCTFGRTPSDNPKEIEIRLVGGSNNVPGRVASGRVEVRKPNGDWGTVCDDSWDVLDATVACRQLGFVWGEAHKEGRFGLGSGNIYYDSMDCKGTEKSLTECSHDGWGQNDCFHDEDAGVTCYNQTVQFAGKTSVGTVQIRYSLQAGTNNFTWAYVCDDGWYESNAIVMCRQLGFVFGIALHNTSFNWHGPFNQAEKDRQDLSLTGFQCQGSETDLQACPQSIVLTKGCGDKKFAAGVCYNATKENINTTIAVRINAKNNNESYWGRVEVRYLDIWGHVCRDNWDDRDAAVVCRQSGYLGGKAFGPLYNSNSIESSTLTTEWVTNVDCNGKENTLQECDFSFQGKINNCQPAYVLCYNSSGISISIVSDSPVRGRVEITYDGMKGAICTDSWSHFDAVVVCQQLGYIDGDSSAGSFTGNYFMNRMRCSGFEKSLLMCANAGWKAVTNCNEAGYVTCYKNVRLSQGNALGGSGIVEIYNNGSWDGLCDDGFNDTNAQVVCRELGYTNGNTLPIGAFGSYYGDLVRPYISCKGNESSIHSCSYNRRSKCGQFKYDYASVSCYNQTESLAFRFKLQGSSPTSDYGRVFYYQHGIWGDICGLFWNEIDATIFCKSLNNNYKGGVQLYYSKILNTATLIGEIDCKGTEVSIENCTKVDTACYSSYSAGALCYRISAPVIKLLGGGKNFGRVSIDVDGQSGTICDDTWTQNDAMVICKQFNKNFTGGEPYSNFPQDDGDVVLSQPSCFGTETSILACASKGWKQVTSSSCLQHSLDVGVYCYSNVRLMGGSRSADYIAGRLEVLDVSGANNWLTVCATSFNQSDADTVCRDLGFPYAQILAPVSFGEASSWRYYTDMACKEGGTNTHQDCTFEAGFCKDPKRNQASVLCSKSASDPNLKFSISNGNFYGEVLVEQFGMKGTICTNGWDNRDAKVLCKQQGYTGGVAFGVPVNKGADVRENPVWFTEVNCTGNETSLKDCPMSHVVGSKCSVSERSASVLCYKSGEINIRLVNSNGSDHYGRVEIQYEGVWGTVCDYGWSIYDAQVLCRQQGFKDGIAFKSSPYGPGTGPVYLSDMACDSTEATLLACPNKGWTNVDSMCKDHTRDASVYCYREVMTNVEDNYGPVNVWNDGKYSAVCSDGFDDNDAKVACRNMGFEYGTSLCCSAFGDVNSSPVLISNVNCIGTEVNFTQCPFEYGTLTCKSKEYASVVCSKTEPQLEFDVQLSNNNFGLVMLKWYNQWGYVCSEGFDARDANVTCKQLGFSGGFSYRSAESVKSQLKSTKKVHWVSGISCNGTEKRLEECGPLKWGRLKKCSFDSHAAAYCYMKEEDSKLEVRLKGGNIPREGLVEIRFGGVWGSVCGQTMTDDEATVLCRMNNFKYGTKIRYHHYGSLNGQVAINFMKCKGNETSIVDCPLSGFGDKSVESSCLSHRYDLAVKCYAHVRLSGFSSPSYGQLQVLRDKQWVSVCDQGFGDKEAEVVCKTLGHKNGKAQCCSALGTTMTKYNPIIITNVKCQGMESNFDQCIYSVGQCTSEKYVSVACSMDSTPVEGFTAVNFTEGLFYGSLEVHRFGITGSVCDMNWNDKAANVSCKMMGYQSGFAINVTYTGLLPILISNIQCTGEETSLDQCKYDEFIKGHNCTERLSQAGVVCSQYANEKVMYRLGNRTEDVGRAEIYLNGKWGTICDIFWEDDDSDVFCRQIGYAGGRESSAIYSGSEGQHIWMNRVECNGKETDFRQCRATWDKKKVSSCSHYNDAGVVCYQSVRLNRGDFLTSKTNGIVEVFRNGAWGTICANGFTRKEADVACQVLGHEHGIPLCCAPYGHNFRSHSILNVNCTGIEKQLTDCNYMVQTDDQACSYQNYAAVSCFNGTQPVDDHALTIVGEQPYTGQLAVKYLRVSGRVCSDGWDDKDASVACRELGYQKGQAYLHYKSPFTFMEYEGPYWTSQVECTGNESLLSECKHQGFGNVTVCDSRHYAGVFCYSDKGIFYKLTGGGDRFGRVSVVINGEEGTICNRNWDSREADVLCRQLGFSTGEIYAGSYTDVAKGKVWDTHFMCTGYENSLDECVLGGWELATRWSCEIHKDDVGVSCYSNVKLSTLSGKSASSGAVQLYANSRWWRVCDDGFDDFTAKKVCEELGFVDGRSICCSSFGVTYSDILTNSTLHCDRDDKSIADCIKDKPCNSSFYASAVCFSSYNIEENKYSFSLEKKDSGQVKVDHYGITGRICSRDWDDKDALVTCRMSGFDNGIAYHHAESTVLEMLRGPYWLAGLNCTGNETDLLQCPRNNHTDLGNCSDSNIASVLCYNGTNGIQYKISGGIHYGRVELAIGGVWGTICDSYWDKREAEVLCRQLNYTDGDIQPRGFYGEGKGPIWLSHLECTGEESNLHECPHRGFNSEDSDILDLFPSVPCETHKFDASVFCYKHVRLNQSPNLNMGGVEMHHEENWYGICDVGFDIAAARVACRSLNHKYIDARPVGGSSFGNLTVPIGISSVKCQGTEEDLSECQYVFNSTCISNTYASVVCSNVTIEDKGFEIHIAQDVMSSSSHGILEVKMNGVWGRVCLKDFDDNDARVACRQMQYDAGVAYLHIMRNRGPFLLRGMRCNGSESSLLDCPRNQEVDLANCSHGAYDAGVICYNTTNGMPGFSYRLNGGPNNSSGRVEINFLDEWGQVCSGLWRTPEANVVCRSMNFTSGLISYNYNDSLPQISRFVDAFYCEGTEATLMTCLNTGLNKSIPYTGWGNQCIMNDPGTYVSCYNVAINATKIRLISDNKNNSLSGRLEVFVEGPNQWGTVCDKHFSDIDAAVVCRQLGFSGGIIAKAGTFSLGEGPIWYEDVSCSGAESTLFECKLSELGTKSPSKSCSHLQDVGVVCSATTTTTTSNSTISTTTPMATSKILTTEPTIPSSKSTTASEPTTVATTARTTTAKPYVTTIATTEKITTIVTASTTLNSTTSATSTTTRTTTRTARRTASTIPVPSSSSLAEPVSGASHNGSEEGPNLAMIVAIPAVIIIAIIITLALVFLFKIRRVKQRGFPHERFDDAIIDHGQDGSIIASNQLFDLQSANGVSHSPPDDKLTISQNGNAYFSRGSPLRFDSDSNAFTNPLYESSQETNLNSGDIATLPVNGELGFADSCMNGERETQS</sequence>
<feature type="domain" description="SRCR" evidence="14">
    <location>
        <begin position="1662"/>
        <end position="1764"/>
    </location>
</feature>
<feature type="disulfide bond" evidence="10">
    <location>
        <begin position="2167"/>
        <end position="2177"/>
    </location>
</feature>
<dbReference type="SUPFAM" id="SSF56487">
    <property type="entry name" value="SRCR-like"/>
    <property type="match status" value="26"/>
</dbReference>
<evidence type="ECO:0000256" key="5">
    <source>
        <dbReference type="ARBA" id="ARBA00022989"/>
    </source>
</evidence>
<feature type="compositionally biased region" description="Low complexity" evidence="11">
    <location>
        <begin position="2908"/>
        <end position="2918"/>
    </location>
</feature>
<feature type="domain" description="SRCR" evidence="14">
    <location>
        <begin position="2096"/>
        <end position="2194"/>
    </location>
</feature>
<feature type="domain" description="SRCR" evidence="14">
    <location>
        <begin position="1118"/>
        <end position="1218"/>
    </location>
</feature>
<feature type="domain" description="SRCR" evidence="14">
    <location>
        <begin position="473"/>
        <end position="573"/>
    </location>
</feature>
<feature type="domain" description="SRCR" evidence="14">
    <location>
        <begin position="1991"/>
        <end position="2093"/>
    </location>
</feature>
<feature type="domain" description="SRCR" evidence="14">
    <location>
        <begin position="687"/>
        <end position="789"/>
    </location>
</feature>
<evidence type="ECO:0000256" key="9">
    <source>
        <dbReference type="ARBA" id="ARBA00023180"/>
    </source>
</evidence>
<feature type="domain" description="SRCR" evidence="14">
    <location>
        <begin position="2648"/>
        <end position="2756"/>
    </location>
</feature>
<feature type="disulfide bond" evidence="10">
    <location>
        <begin position="1795"/>
        <end position="1859"/>
    </location>
</feature>
<dbReference type="EMBL" id="JAEAOA010000627">
    <property type="protein sequence ID" value="KAK3599367.1"/>
    <property type="molecule type" value="Genomic_DNA"/>
</dbReference>
<dbReference type="SMART" id="SM00202">
    <property type="entry name" value="SR"/>
    <property type="match status" value="26"/>
</dbReference>
<feature type="domain" description="SRCR" evidence="14">
    <location>
        <begin position="377"/>
        <end position="470"/>
    </location>
</feature>
<feature type="disulfide bond" evidence="10">
    <location>
        <begin position="2058"/>
        <end position="2068"/>
    </location>
</feature>
<feature type="disulfide bond" evidence="10">
    <location>
        <begin position="2380"/>
        <end position="2390"/>
    </location>
</feature>
<evidence type="ECO:0000256" key="4">
    <source>
        <dbReference type="ARBA" id="ARBA00022737"/>
    </source>
</evidence>
<feature type="domain" description="SRCR" evidence="14">
    <location>
        <begin position="2314"/>
        <end position="2423"/>
    </location>
</feature>
<feature type="disulfide bond" evidence="10">
    <location>
        <begin position="105"/>
        <end position="115"/>
    </location>
</feature>
<feature type="domain" description="SRCR" evidence="14">
    <location>
        <begin position="1015"/>
        <end position="1118"/>
    </location>
</feature>
<feature type="disulfide bond" evidence="10">
    <location>
        <begin position="542"/>
        <end position="552"/>
    </location>
</feature>
<feature type="disulfide bond" evidence="10">
    <location>
        <begin position="1952"/>
        <end position="1962"/>
    </location>
</feature>
<dbReference type="InterPro" id="IPR001190">
    <property type="entry name" value="SRCR"/>
</dbReference>
<organism evidence="15 16">
    <name type="scientific">Potamilus streckersoni</name>
    <dbReference type="NCBI Taxonomy" id="2493646"/>
    <lineage>
        <taxon>Eukaryota</taxon>
        <taxon>Metazoa</taxon>
        <taxon>Spiralia</taxon>
        <taxon>Lophotrochozoa</taxon>
        <taxon>Mollusca</taxon>
        <taxon>Bivalvia</taxon>
        <taxon>Autobranchia</taxon>
        <taxon>Heteroconchia</taxon>
        <taxon>Palaeoheterodonta</taxon>
        <taxon>Unionida</taxon>
        <taxon>Unionoidea</taxon>
        <taxon>Unionidae</taxon>
        <taxon>Ambleminae</taxon>
        <taxon>Lampsilini</taxon>
        <taxon>Potamilus</taxon>
    </lineage>
</organism>
<evidence type="ECO:0000313" key="16">
    <source>
        <dbReference type="Proteomes" id="UP001195483"/>
    </source>
</evidence>
<keyword evidence="3 13" id="KW-0732">Signal</keyword>